<reference evidence="2 3" key="1">
    <citation type="journal article" date="2020" name="ISME J.">
        <title>Uncovering the hidden diversity of litter-decomposition mechanisms in mushroom-forming fungi.</title>
        <authorList>
            <person name="Floudas D."/>
            <person name="Bentzer J."/>
            <person name="Ahren D."/>
            <person name="Johansson T."/>
            <person name="Persson P."/>
            <person name="Tunlid A."/>
        </authorList>
    </citation>
    <scope>NUCLEOTIDE SEQUENCE [LARGE SCALE GENOMIC DNA]</scope>
    <source>
        <strain evidence="2 3">CBS 146.42</strain>
    </source>
</reference>
<dbReference type="OrthoDB" id="2562239at2759"/>
<evidence type="ECO:0000313" key="3">
    <source>
        <dbReference type="Proteomes" id="UP000559027"/>
    </source>
</evidence>
<accession>A0A8H5FVV5</accession>
<feature type="transmembrane region" description="Helical" evidence="1">
    <location>
        <begin position="245"/>
        <end position="263"/>
    </location>
</feature>
<protein>
    <submittedName>
        <fullName evidence="2">Uncharacterized protein</fullName>
    </submittedName>
</protein>
<dbReference type="Proteomes" id="UP000559027">
    <property type="component" value="Unassembled WGS sequence"/>
</dbReference>
<keyword evidence="3" id="KW-1185">Reference proteome</keyword>
<keyword evidence="1" id="KW-0472">Membrane</keyword>
<sequence>MAMSQPSPPSSLPPLVGGYPLKRDLIPSIICSTLYALLLPLFFYRLYRKSTRTSVLSEMIGLVIERSIIFGLRAAITSEPRTAEGFSSSEGLMEYMQTSLFMGILPVAQDLSRLVRTILVNATYGSEAVKDIPRLQEYLPKPSKLDVETTTKFSSWRDDVISTRTRRTTSMWSFSGTTVVEDDDEDSYPDHPRQRFWFRRMHNAILAMLTAVFVMGLLGNCRLIVQRNDPTKLRENEILRYVSTTLSVLVLLFLNTVVIWALVYVPRMNRQASKYVFLLSALLLVPAMYRFTVMTKRTTAYWSDERSAQNGLRDKALFYIIDILPEWSAVFIFLCIDVRKVFQTGSDGDILWWDETPEEKEKRLLREKEKELQKGNGLITVPVISRLSRGRFVLPLITS</sequence>
<dbReference type="AlphaFoldDB" id="A0A8H5FVV5"/>
<keyword evidence="1" id="KW-0812">Transmembrane</keyword>
<organism evidence="2 3">
    <name type="scientific">Leucocoprinus leucothites</name>
    <dbReference type="NCBI Taxonomy" id="201217"/>
    <lineage>
        <taxon>Eukaryota</taxon>
        <taxon>Fungi</taxon>
        <taxon>Dikarya</taxon>
        <taxon>Basidiomycota</taxon>
        <taxon>Agaricomycotina</taxon>
        <taxon>Agaricomycetes</taxon>
        <taxon>Agaricomycetidae</taxon>
        <taxon>Agaricales</taxon>
        <taxon>Agaricineae</taxon>
        <taxon>Agaricaceae</taxon>
        <taxon>Leucocoprinus</taxon>
    </lineage>
</organism>
<feature type="transmembrane region" description="Helical" evidence="1">
    <location>
        <begin position="316"/>
        <end position="336"/>
    </location>
</feature>
<feature type="transmembrane region" description="Helical" evidence="1">
    <location>
        <begin position="25"/>
        <end position="44"/>
    </location>
</feature>
<evidence type="ECO:0000313" key="2">
    <source>
        <dbReference type="EMBL" id="KAF5351670.1"/>
    </source>
</evidence>
<dbReference type="EMBL" id="JAACJO010000012">
    <property type="protein sequence ID" value="KAF5351670.1"/>
    <property type="molecule type" value="Genomic_DNA"/>
</dbReference>
<keyword evidence="1" id="KW-1133">Transmembrane helix</keyword>
<evidence type="ECO:0000256" key="1">
    <source>
        <dbReference type="SAM" id="Phobius"/>
    </source>
</evidence>
<proteinExistence type="predicted"/>
<feature type="transmembrane region" description="Helical" evidence="1">
    <location>
        <begin position="275"/>
        <end position="292"/>
    </location>
</feature>
<gene>
    <name evidence="2" type="ORF">D9756_007712</name>
</gene>
<feature type="transmembrane region" description="Helical" evidence="1">
    <location>
        <begin position="203"/>
        <end position="225"/>
    </location>
</feature>
<name>A0A8H5FVV5_9AGAR</name>
<comment type="caution">
    <text evidence="2">The sequence shown here is derived from an EMBL/GenBank/DDBJ whole genome shotgun (WGS) entry which is preliminary data.</text>
</comment>